<feature type="domain" description="Beta-mannosidase Ig-fold" evidence="3">
    <location>
        <begin position="309"/>
        <end position="384"/>
    </location>
</feature>
<dbReference type="Proteomes" id="UP000762676">
    <property type="component" value="Unassembled WGS sequence"/>
</dbReference>
<dbReference type="SUPFAM" id="SSF49303">
    <property type="entry name" value="beta-Galactosidase/glucuronidase domain"/>
    <property type="match status" value="1"/>
</dbReference>
<dbReference type="InterPro" id="IPR036156">
    <property type="entry name" value="Beta-gal/glucu_dom_sf"/>
</dbReference>
<proteinExistence type="inferred from homology"/>
<dbReference type="Gene3D" id="2.60.40.10">
    <property type="entry name" value="Immunoglobulins"/>
    <property type="match status" value="1"/>
</dbReference>
<keyword evidence="2" id="KW-0326">Glycosidase</keyword>
<evidence type="ECO:0000259" key="3">
    <source>
        <dbReference type="Pfam" id="PF17753"/>
    </source>
</evidence>
<keyword evidence="2" id="KW-0378">Hydrolase</keyword>
<comment type="similarity">
    <text evidence="1">Belongs to the glycosyl hydrolase 2 family.</text>
</comment>
<dbReference type="InterPro" id="IPR013783">
    <property type="entry name" value="Ig-like_fold"/>
</dbReference>
<gene>
    <name evidence="4" type="ORF">ElyMa_002473100</name>
</gene>
<keyword evidence="5" id="KW-1185">Reference proteome</keyword>
<sequence>MADQWSADVFRIPRMASEYGIQSWCNNESLASVFAPQDFDVTSSMVNHRQHHGMGNTEMTAEVMLHFQLPETSNPQLYFAEFVYLTQINQAMSMRTQTEHYRRFQSRLLEDGRGLTMGALYWQLNDIWQAPTWASIDYEGRWKMLHYFARSFFNKHLISPYKRDPETLDVYIVVDEIPIAETRSSSAGKLQFHPISTPEGFLKSELPCQEMYSTIYQVKTQTTGYLRVEMFEYSHFQPLFSWTVCYQLKTTAESVFRRPISDLLAESGCPGLEYCLLYFTATDLSGNILSTSWYMLTYPKYAALLLPKLEIMSVKKLSATVFEVEVSSNVPAVFVWLSAGSVKGHFSDNGFHMLSPNTKVQFFAQQPTRTLAFVSQLVVRSVQNSGLNFGPAVKATVIEILLPLVVGNFLMYWTMLTL</sequence>
<dbReference type="Gene3D" id="3.20.20.80">
    <property type="entry name" value="Glycosidases"/>
    <property type="match status" value="1"/>
</dbReference>
<evidence type="ECO:0000256" key="2">
    <source>
        <dbReference type="ARBA" id="ARBA00023295"/>
    </source>
</evidence>
<dbReference type="InterPro" id="IPR017853">
    <property type="entry name" value="GH"/>
</dbReference>
<evidence type="ECO:0000313" key="4">
    <source>
        <dbReference type="EMBL" id="GFR86652.1"/>
    </source>
</evidence>
<name>A0AAV4GLJ7_9GAST</name>
<dbReference type="EMBL" id="BMAT01005056">
    <property type="protein sequence ID" value="GFR86652.1"/>
    <property type="molecule type" value="Genomic_DNA"/>
</dbReference>
<protein>
    <submittedName>
        <fullName evidence="4">Beta-mannosidase</fullName>
    </submittedName>
</protein>
<dbReference type="InterPro" id="IPR050887">
    <property type="entry name" value="Beta-mannosidase_GH2"/>
</dbReference>
<organism evidence="4 5">
    <name type="scientific">Elysia marginata</name>
    <dbReference type="NCBI Taxonomy" id="1093978"/>
    <lineage>
        <taxon>Eukaryota</taxon>
        <taxon>Metazoa</taxon>
        <taxon>Spiralia</taxon>
        <taxon>Lophotrochozoa</taxon>
        <taxon>Mollusca</taxon>
        <taxon>Gastropoda</taxon>
        <taxon>Heterobranchia</taxon>
        <taxon>Euthyneura</taxon>
        <taxon>Panpulmonata</taxon>
        <taxon>Sacoglossa</taxon>
        <taxon>Placobranchoidea</taxon>
        <taxon>Plakobranchidae</taxon>
        <taxon>Elysia</taxon>
    </lineage>
</organism>
<evidence type="ECO:0000256" key="1">
    <source>
        <dbReference type="ARBA" id="ARBA00007401"/>
    </source>
</evidence>
<dbReference type="PANTHER" id="PTHR43730">
    <property type="entry name" value="BETA-MANNOSIDASE"/>
    <property type="match status" value="1"/>
</dbReference>
<dbReference type="GO" id="GO:0004567">
    <property type="term" value="F:beta-mannosidase activity"/>
    <property type="evidence" value="ECO:0007669"/>
    <property type="project" value="TreeGrafter"/>
</dbReference>
<dbReference type="InterPro" id="IPR041625">
    <property type="entry name" value="Beta-mannosidase_Ig"/>
</dbReference>
<dbReference type="SUPFAM" id="SSF51445">
    <property type="entry name" value="(Trans)glycosidases"/>
    <property type="match status" value="1"/>
</dbReference>
<dbReference type="Pfam" id="PF17753">
    <property type="entry name" value="Ig_mannosidase"/>
    <property type="match status" value="1"/>
</dbReference>
<reference evidence="4 5" key="1">
    <citation type="journal article" date="2021" name="Elife">
        <title>Chloroplast acquisition without the gene transfer in kleptoplastic sea slugs, Plakobranchus ocellatus.</title>
        <authorList>
            <person name="Maeda T."/>
            <person name="Takahashi S."/>
            <person name="Yoshida T."/>
            <person name="Shimamura S."/>
            <person name="Takaki Y."/>
            <person name="Nagai Y."/>
            <person name="Toyoda A."/>
            <person name="Suzuki Y."/>
            <person name="Arimoto A."/>
            <person name="Ishii H."/>
            <person name="Satoh N."/>
            <person name="Nishiyama T."/>
            <person name="Hasebe M."/>
            <person name="Maruyama T."/>
            <person name="Minagawa J."/>
            <person name="Obokata J."/>
            <person name="Shigenobu S."/>
        </authorList>
    </citation>
    <scope>NUCLEOTIDE SEQUENCE [LARGE SCALE GENOMIC DNA]</scope>
</reference>
<dbReference type="GO" id="GO:0006516">
    <property type="term" value="P:glycoprotein catabolic process"/>
    <property type="evidence" value="ECO:0007669"/>
    <property type="project" value="TreeGrafter"/>
</dbReference>
<accession>A0AAV4GLJ7</accession>
<dbReference type="PANTHER" id="PTHR43730:SF1">
    <property type="entry name" value="BETA-MANNOSIDASE"/>
    <property type="match status" value="1"/>
</dbReference>
<dbReference type="AlphaFoldDB" id="A0AAV4GLJ7"/>
<comment type="caution">
    <text evidence="4">The sequence shown here is derived from an EMBL/GenBank/DDBJ whole genome shotgun (WGS) entry which is preliminary data.</text>
</comment>
<evidence type="ECO:0000313" key="5">
    <source>
        <dbReference type="Proteomes" id="UP000762676"/>
    </source>
</evidence>